<evidence type="ECO:0000256" key="1">
    <source>
        <dbReference type="SAM" id="Phobius"/>
    </source>
</evidence>
<feature type="transmembrane region" description="Helical" evidence="1">
    <location>
        <begin position="57"/>
        <end position="78"/>
    </location>
</feature>
<feature type="transmembrane region" description="Helical" evidence="1">
    <location>
        <begin position="33"/>
        <end position="51"/>
    </location>
</feature>
<name>S2RJP1_LACPA</name>
<accession>S2RJP1</accession>
<feature type="transmembrane region" description="Helical" evidence="1">
    <location>
        <begin position="136"/>
        <end position="157"/>
    </location>
</feature>
<keyword evidence="1" id="KW-0812">Transmembrane</keyword>
<evidence type="ECO:0000313" key="2">
    <source>
        <dbReference type="EMBL" id="EPC71716.1"/>
    </source>
</evidence>
<organism evidence="2 3">
    <name type="scientific">Lacticaseibacillus paracasei subsp. paracasei Lpp126</name>
    <dbReference type="NCBI Taxonomy" id="1256206"/>
    <lineage>
        <taxon>Bacteria</taxon>
        <taxon>Bacillati</taxon>
        <taxon>Bacillota</taxon>
        <taxon>Bacilli</taxon>
        <taxon>Lactobacillales</taxon>
        <taxon>Lactobacillaceae</taxon>
        <taxon>Lacticaseibacillus</taxon>
    </lineage>
</organism>
<sequence length="202" mass="23540">MKENIDTFMSFLESVYNERHTHLLEQGTKRDQVIAFYIVLLSFVITSGTVLRNTIHAHSLLIIYVGLFVIGVICNLVLADLRSWHRQYLDSIRIINWAFAHRSEFTDPLKLKATLESMTQYKGKQKILWPWSTTDNMVFTAFAILTTVPVIFGLAGIDFLSVWMRVAIYISILVKDMFFVFWYLNVKVQQGLGYKTWILNFD</sequence>
<protein>
    <submittedName>
        <fullName evidence="2">Uncharacterized protein</fullName>
    </submittedName>
</protein>
<dbReference type="AlphaFoldDB" id="S2RJP1"/>
<feature type="non-terminal residue" evidence="2">
    <location>
        <position position="202"/>
    </location>
</feature>
<gene>
    <name evidence="2" type="ORF">Lpp126_14980</name>
</gene>
<comment type="caution">
    <text evidence="2">The sequence shown here is derived from an EMBL/GenBank/DDBJ whole genome shotgun (WGS) entry which is preliminary data.</text>
</comment>
<keyword evidence="1" id="KW-1133">Transmembrane helix</keyword>
<reference evidence="2 3" key="1">
    <citation type="journal article" date="2013" name="PLoS ONE">
        <title>Lactobacillus paracasei comparative genomics: towards species pan-genome definition and exploitation of diversity.</title>
        <authorList>
            <person name="Smokvina T."/>
            <person name="Wels M."/>
            <person name="Polka J."/>
            <person name="Chervaux C."/>
            <person name="Brisse S."/>
            <person name="Boekhorst J."/>
            <person name="van Hylckama Vlieg J.E."/>
            <person name="Siezen R.J."/>
        </authorList>
    </citation>
    <scope>NUCLEOTIDE SEQUENCE [LARGE SCALE GENOMIC DNA]</scope>
    <source>
        <strain evidence="2 3">Lpp126</strain>
    </source>
</reference>
<dbReference type="Proteomes" id="UP000014243">
    <property type="component" value="Unassembled WGS sequence"/>
</dbReference>
<proteinExistence type="predicted"/>
<evidence type="ECO:0000313" key="3">
    <source>
        <dbReference type="Proteomes" id="UP000014243"/>
    </source>
</evidence>
<feature type="transmembrane region" description="Helical" evidence="1">
    <location>
        <begin position="163"/>
        <end position="184"/>
    </location>
</feature>
<dbReference type="EMBL" id="ANKC01001067">
    <property type="protein sequence ID" value="EPC71716.1"/>
    <property type="molecule type" value="Genomic_DNA"/>
</dbReference>
<keyword evidence="1" id="KW-0472">Membrane</keyword>